<dbReference type="Proteomes" id="UP000189177">
    <property type="component" value="Unassembled WGS sequence"/>
</dbReference>
<dbReference type="EMBL" id="MUZR01000002">
    <property type="protein sequence ID" value="OOC11515.1"/>
    <property type="molecule type" value="Genomic_DNA"/>
</dbReference>
<keyword evidence="1" id="KW-0472">Membrane</keyword>
<accession>A0A1V3A2F3</accession>
<comment type="caution">
    <text evidence="2">The sequence shown here is derived from an EMBL/GenBank/DDBJ whole genome shotgun (WGS) entry which is preliminary data.</text>
</comment>
<evidence type="ECO:0000313" key="2">
    <source>
        <dbReference type="EMBL" id="OOC11515.1"/>
    </source>
</evidence>
<keyword evidence="1" id="KW-0812">Transmembrane</keyword>
<keyword evidence="3" id="KW-1185">Reference proteome</keyword>
<dbReference type="RefSeq" id="WP_077243478.1">
    <property type="nucleotide sequence ID" value="NZ_MUZR01000002.1"/>
</dbReference>
<gene>
    <name evidence="2" type="ORF">B1A74_00690</name>
</gene>
<proteinExistence type="predicted"/>
<keyword evidence="1" id="KW-1133">Transmembrane helix</keyword>
<dbReference type="OrthoDB" id="9895034at2"/>
<feature type="transmembrane region" description="Helical" evidence="1">
    <location>
        <begin position="12"/>
        <end position="31"/>
    </location>
</feature>
<name>A0A1V3A2F3_9GAMM</name>
<evidence type="ECO:0000313" key="3">
    <source>
        <dbReference type="Proteomes" id="UP000189177"/>
    </source>
</evidence>
<reference evidence="2 3" key="1">
    <citation type="submission" date="2017-02" db="EMBL/GenBank/DDBJ databases">
        <title>Genomic diversity within the haloalkaliphilic genus Thioalkalivibrio.</title>
        <authorList>
            <person name="Ahn A.-C."/>
            <person name="Meier-Kolthoff J."/>
            <person name="Overmars L."/>
            <person name="Richter M."/>
            <person name="Woyke T."/>
            <person name="Sorokin D.Y."/>
            <person name="Muyzer G."/>
        </authorList>
    </citation>
    <scope>NUCLEOTIDE SEQUENCE [LARGE SCALE GENOMIC DNA]</scope>
    <source>
        <strain evidence="2 3">HL17</strain>
    </source>
</reference>
<evidence type="ECO:0000256" key="1">
    <source>
        <dbReference type="SAM" id="Phobius"/>
    </source>
</evidence>
<organism evidence="2 3">
    <name type="scientific">Thioalkalivibrio halophilus</name>
    <dbReference type="NCBI Taxonomy" id="252474"/>
    <lineage>
        <taxon>Bacteria</taxon>
        <taxon>Pseudomonadati</taxon>
        <taxon>Pseudomonadota</taxon>
        <taxon>Gammaproteobacteria</taxon>
        <taxon>Chromatiales</taxon>
        <taxon>Ectothiorhodospiraceae</taxon>
        <taxon>Thioalkalivibrio</taxon>
    </lineage>
</organism>
<protein>
    <submittedName>
        <fullName evidence="2">Uncharacterized protein</fullName>
    </submittedName>
</protein>
<dbReference type="AlphaFoldDB" id="A0A1V3A2F3"/>
<feature type="transmembrane region" description="Helical" evidence="1">
    <location>
        <begin position="137"/>
        <end position="155"/>
    </location>
</feature>
<sequence length="264" mass="29459">MGNQLVFKNWGTPLMGLFVLVMSVIFLTTFGRSTHLACGAEERYCELTRSAPFGIHESTEGRYPLEEIQQATLGESRNSDGDRTYSANLQLDDGSVDILGYSRSGRSGVQSIVDEVNTGLDDVRQGGDFHMSHQVTFGLWMPLAMGVLGLYLLLFQRNVVALWLPPGVNQLQVAERRWWQPGSPGKIRDIPLQDISRVAVETTWSRSQRSGHSKPAHRPVIYLKSGESIPLTRTRRSGQGAFRRQEQVRRFLEQGGASLDDEPA</sequence>